<dbReference type="EMBL" id="FUYN01000004">
    <property type="protein sequence ID" value="SKB54853.1"/>
    <property type="molecule type" value="Genomic_DNA"/>
</dbReference>
<dbReference type="OrthoDB" id="9813965at2"/>
<name>A0A1T5C674_9FIRM</name>
<reference evidence="2" key="1">
    <citation type="submission" date="2017-02" db="EMBL/GenBank/DDBJ databases">
        <authorList>
            <person name="Varghese N."/>
            <person name="Submissions S."/>
        </authorList>
    </citation>
    <scope>NUCLEOTIDE SEQUENCE [LARGE SCALE GENOMIC DNA]</scope>
    <source>
        <strain evidence="2">ATCC 35199</strain>
    </source>
</reference>
<evidence type="ECO:0008006" key="3">
    <source>
        <dbReference type="Google" id="ProtNLM"/>
    </source>
</evidence>
<gene>
    <name evidence="1" type="ORF">SAMN02745120_2036</name>
</gene>
<evidence type="ECO:0000313" key="2">
    <source>
        <dbReference type="Proteomes" id="UP000243406"/>
    </source>
</evidence>
<sequence>MANLIVFIIIALIVTASIRKIVIEKKNGAKCIGCPSSGKSNCNCNFK</sequence>
<evidence type="ECO:0000313" key="1">
    <source>
        <dbReference type="EMBL" id="SKB54853.1"/>
    </source>
</evidence>
<proteinExistence type="predicted"/>
<dbReference type="AlphaFoldDB" id="A0A1T5C674"/>
<dbReference type="RefSeq" id="WP_013361277.1">
    <property type="nucleotide sequence ID" value="NZ_CP154629.1"/>
</dbReference>
<protein>
    <recommendedName>
        <fullName evidence="3">Virus attachment protein p12 family protein</fullName>
    </recommendedName>
</protein>
<organism evidence="1 2">
    <name type="scientific">Acetoanaerobium noterae</name>
    <dbReference type="NCBI Taxonomy" id="745369"/>
    <lineage>
        <taxon>Bacteria</taxon>
        <taxon>Bacillati</taxon>
        <taxon>Bacillota</taxon>
        <taxon>Clostridia</taxon>
        <taxon>Peptostreptococcales</taxon>
        <taxon>Filifactoraceae</taxon>
        <taxon>Acetoanaerobium</taxon>
    </lineage>
</organism>
<keyword evidence="2" id="KW-1185">Reference proteome</keyword>
<accession>A0A1T5C674</accession>
<dbReference type="Pfam" id="PF12669">
    <property type="entry name" value="FeoB_associated"/>
    <property type="match status" value="1"/>
</dbReference>
<dbReference type="Proteomes" id="UP000243406">
    <property type="component" value="Unassembled WGS sequence"/>
</dbReference>